<sequence length="83" mass="9124">MTDIIRNAEGTINISQSDLSIRPTINYSGQGKGLIPSSRIENMKSAIIHNLNAPLLKMSKSGYRRKNSQKPYGDHAGCSSDIY</sequence>
<dbReference type="Proteomes" id="UP000229307">
    <property type="component" value="Unassembled WGS sequence"/>
</dbReference>
<accession>A0A2M7SBN5</accession>
<protein>
    <submittedName>
        <fullName evidence="2">Uncharacterized protein</fullName>
    </submittedName>
</protein>
<name>A0A2M7SBN5_9BACT</name>
<organism evidence="2 3">
    <name type="scientific">Candidatus Desantisbacteria bacterium CG_4_10_14_0_8_um_filter_48_22</name>
    <dbReference type="NCBI Taxonomy" id="1974543"/>
    <lineage>
        <taxon>Bacteria</taxon>
        <taxon>Candidatus Desantisiibacteriota</taxon>
    </lineage>
</organism>
<proteinExistence type="predicted"/>
<feature type="region of interest" description="Disordered" evidence="1">
    <location>
        <begin position="62"/>
        <end position="83"/>
    </location>
</feature>
<evidence type="ECO:0000313" key="3">
    <source>
        <dbReference type="Proteomes" id="UP000229307"/>
    </source>
</evidence>
<evidence type="ECO:0000256" key="1">
    <source>
        <dbReference type="SAM" id="MobiDB-lite"/>
    </source>
</evidence>
<evidence type="ECO:0000313" key="2">
    <source>
        <dbReference type="EMBL" id="PIZ16908.1"/>
    </source>
</evidence>
<dbReference type="EMBL" id="PFMR01000154">
    <property type="protein sequence ID" value="PIZ16908.1"/>
    <property type="molecule type" value="Genomic_DNA"/>
</dbReference>
<gene>
    <name evidence="2" type="ORF">COY52_05755</name>
</gene>
<reference evidence="3" key="1">
    <citation type="submission" date="2017-09" db="EMBL/GenBank/DDBJ databases">
        <title>Depth-based differentiation of microbial function through sediment-hosted aquifers and enrichment of novel symbionts in the deep terrestrial subsurface.</title>
        <authorList>
            <person name="Probst A.J."/>
            <person name="Ladd B."/>
            <person name="Jarett J.K."/>
            <person name="Geller-Mcgrath D.E."/>
            <person name="Sieber C.M.K."/>
            <person name="Emerson J.B."/>
            <person name="Anantharaman K."/>
            <person name="Thomas B.C."/>
            <person name="Malmstrom R."/>
            <person name="Stieglmeier M."/>
            <person name="Klingl A."/>
            <person name="Woyke T."/>
            <person name="Ryan C.M."/>
            <person name="Banfield J.F."/>
        </authorList>
    </citation>
    <scope>NUCLEOTIDE SEQUENCE [LARGE SCALE GENOMIC DNA]</scope>
</reference>
<comment type="caution">
    <text evidence="2">The sequence shown here is derived from an EMBL/GenBank/DDBJ whole genome shotgun (WGS) entry which is preliminary data.</text>
</comment>
<feature type="non-terminal residue" evidence="2">
    <location>
        <position position="83"/>
    </location>
</feature>
<dbReference type="AlphaFoldDB" id="A0A2M7SBN5"/>